<dbReference type="InterPro" id="IPR001995">
    <property type="entry name" value="Peptidase_A2_cat"/>
</dbReference>
<dbReference type="PROSITE" id="PS50158">
    <property type="entry name" value="ZF_CCHC"/>
    <property type="match status" value="1"/>
</dbReference>
<dbReference type="GO" id="GO:0019899">
    <property type="term" value="F:enzyme binding"/>
    <property type="evidence" value="ECO:0007669"/>
    <property type="project" value="UniProtKB-ARBA"/>
</dbReference>
<dbReference type="SUPFAM" id="SSF57756">
    <property type="entry name" value="Retrovirus zinc finger-like domains"/>
    <property type="match status" value="1"/>
</dbReference>
<dbReference type="AlphaFoldDB" id="A0A914LBU1"/>
<feature type="compositionally biased region" description="Low complexity" evidence="3">
    <location>
        <begin position="286"/>
        <end position="318"/>
    </location>
</feature>
<feature type="region of interest" description="Disordered" evidence="3">
    <location>
        <begin position="219"/>
        <end position="326"/>
    </location>
</feature>
<evidence type="ECO:0000259" key="6">
    <source>
        <dbReference type="PROSITE" id="PS50175"/>
    </source>
</evidence>
<dbReference type="InterPro" id="IPR043502">
    <property type="entry name" value="DNA/RNA_pol_sf"/>
</dbReference>
<evidence type="ECO:0000313" key="7">
    <source>
        <dbReference type="Proteomes" id="UP000887563"/>
    </source>
</evidence>
<name>A0A914LBU1_MELIC</name>
<dbReference type="InterPro" id="IPR036875">
    <property type="entry name" value="Znf_CCHC_sf"/>
</dbReference>
<dbReference type="GO" id="GO:0008270">
    <property type="term" value="F:zinc ion binding"/>
    <property type="evidence" value="ECO:0007669"/>
    <property type="project" value="UniProtKB-KW"/>
</dbReference>
<dbReference type="GO" id="GO:0004190">
    <property type="term" value="F:aspartic-type endopeptidase activity"/>
    <property type="evidence" value="ECO:0007669"/>
    <property type="project" value="InterPro"/>
</dbReference>
<dbReference type="SUPFAM" id="SSF50630">
    <property type="entry name" value="Acid proteases"/>
    <property type="match status" value="1"/>
</dbReference>
<dbReference type="Pfam" id="PF13975">
    <property type="entry name" value="gag-asp_proteas"/>
    <property type="match status" value="1"/>
</dbReference>
<keyword evidence="1" id="KW-0378">Hydrolase</keyword>
<dbReference type="Gene3D" id="3.10.10.10">
    <property type="entry name" value="HIV Type 1 Reverse Transcriptase, subunit A, domain 1"/>
    <property type="match status" value="1"/>
</dbReference>
<keyword evidence="2" id="KW-0479">Metal-binding</keyword>
<dbReference type="SUPFAM" id="SSF56672">
    <property type="entry name" value="DNA/RNA polymerases"/>
    <property type="match status" value="1"/>
</dbReference>
<keyword evidence="7" id="KW-1185">Reference proteome</keyword>
<evidence type="ECO:0000256" key="1">
    <source>
        <dbReference type="ARBA" id="ARBA00022801"/>
    </source>
</evidence>
<proteinExistence type="predicted"/>
<keyword evidence="4" id="KW-0472">Membrane</keyword>
<keyword evidence="4" id="KW-0812">Transmembrane</keyword>
<feature type="domain" description="Peptidase A2" evidence="6">
    <location>
        <begin position="934"/>
        <end position="1018"/>
    </location>
</feature>
<reference evidence="8" key="1">
    <citation type="submission" date="2022-11" db="UniProtKB">
        <authorList>
            <consortium name="WormBaseParasite"/>
        </authorList>
    </citation>
    <scope>IDENTIFICATION</scope>
</reference>
<evidence type="ECO:0000313" key="8">
    <source>
        <dbReference type="WBParaSite" id="Minc3s00404g11728"/>
    </source>
</evidence>
<organism evidence="7 8">
    <name type="scientific">Meloidogyne incognita</name>
    <name type="common">Southern root-knot nematode worm</name>
    <name type="synonym">Oxyuris incognita</name>
    <dbReference type="NCBI Taxonomy" id="6306"/>
    <lineage>
        <taxon>Eukaryota</taxon>
        <taxon>Metazoa</taxon>
        <taxon>Ecdysozoa</taxon>
        <taxon>Nematoda</taxon>
        <taxon>Chromadorea</taxon>
        <taxon>Rhabditida</taxon>
        <taxon>Tylenchina</taxon>
        <taxon>Tylenchomorpha</taxon>
        <taxon>Tylenchoidea</taxon>
        <taxon>Meloidogynidae</taxon>
        <taxon>Meloidogyninae</taxon>
        <taxon>Meloidogyne</taxon>
        <taxon>Meloidogyne incognita group</taxon>
    </lineage>
</organism>
<dbReference type="InterPro" id="IPR001878">
    <property type="entry name" value="Znf_CCHC"/>
</dbReference>
<protein>
    <submittedName>
        <fullName evidence="8">CCHC-type domain-containing protein</fullName>
    </submittedName>
</protein>
<dbReference type="InterPro" id="IPR021109">
    <property type="entry name" value="Peptidase_aspartic_dom_sf"/>
</dbReference>
<dbReference type="GO" id="GO:0006508">
    <property type="term" value="P:proteolysis"/>
    <property type="evidence" value="ECO:0007669"/>
    <property type="project" value="InterPro"/>
</dbReference>
<dbReference type="PROSITE" id="PS50175">
    <property type="entry name" value="ASP_PROT_RETROV"/>
    <property type="match status" value="1"/>
</dbReference>
<dbReference type="PANTHER" id="PTHR37984">
    <property type="entry name" value="PROTEIN CBG26694"/>
    <property type="match status" value="1"/>
</dbReference>
<dbReference type="Pfam" id="PF00098">
    <property type="entry name" value="zf-CCHC"/>
    <property type="match status" value="1"/>
</dbReference>
<keyword evidence="2" id="KW-0862">Zinc</keyword>
<dbReference type="Proteomes" id="UP000887563">
    <property type="component" value="Unplaced"/>
</dbReference>
<feature type="compositionally biased region" description="Polar residues" evidence="3">
    <location>
        <begin position="221"/>
        <end position="233"/>
    </location>
</feature>
<feature type="compositionally biased region" description="Polar residues" evidence="3">
    <location>
        <begin position="276"/>
        <end position="285"/>
    </location>
</feature>
<dbReference type="InterPro" id="IPR050951">
    <property type="entry name" value="Retrovirus_Pol_polyprotein"/>
</dbReference>
<evidence type="ECO:0000259" key="5">
    <source>
        <dbReference type="PROSITE" id="PS50158"/>
    </source>
</evidence>
<dbReference type="GO" id="GO:0003676">
    <property type="term" value="F:nucleic acid binding"/>
    <property type="evidence" value="ECO:0007669"/>
    <property type="project" value="InterPro"/>
</dbReference>
<dbReference type="PANTHER" id="PTHR37984:SF9">
    <property type="entry name" value="INTEGRASE CATALYTIC DOMAIN-CONTAINING PROTEIN"/>
    <property type="match status" value="1"/>
</dbReference>
<feature type="transmembrane region" description="Helical" evidence="4">
    <location>
        <begin position="1171"/>
        <end position="1191"/>
    </location>
</feature>
<dbReference type="CDD" id="cd00303">
    <property type="entry name" value="retropepsin_like"/>
    <property type="match status" value="1"/>
</dbReference>
<dbReference type="Gene3D" id="2.40.70.10">
    <property type="entry name" value="Acid Proteases"/>
    <property type="match status" value="1"/>
</dbReference>
<dbReference type="SMART" id="SM00343">
    <property type="entry name" value="ZnF_C2HC"/>
    <property type="match status" value="1"/>
</dbReference>
<dbReference type="WBParaSite" id="Minc3s00404g11728">
    <property type="protein sequence ID" value="Minc3s00404g11728"/>
    <property type="gene ID" value="Minc3s00404g11728"/>
</dbReference>
<evidence type="ECO:0000256" key="2">
    <source>
        <dbReference type="PROSITE-ProRule" id="PRU00047"/>
    </source>
</evidence>
<keyword evidence="2" id="KW-0863">Zinc-finger</keyword>
<evidence type="ECO:0000256" key="3">
    <source>
        <dbReference type="SAM" id="MobiDB-lite"/>
    </source>
</evidence>
<sequence>MGDPFLNGGSFISGYDGNPSISFSKWIEKFKDILSLITTPLTEEQKLARLRFCLNGQARTVYDSINPAPTRLEDTIIFLKNRFENGNTKIIARQTLSICKQAPGEPVFDFSNRLNEAVRTALSGDAEESIKKRLLEEFLDRLVPELQFQVKSQRPTDYVGAYELAQHFELLLSARKPAINISMTELAEKVDALVVSKNKPDVVTCYSCRKPGHIARYCTENPRNISGNRNSNYDPRVNYGPRNFENRPRYDNNARPNYNGGYQNNNRYSNRREGNNYRQYNNRQASSQNNYRNYGNYQNRRGNSNSRESSQSSERGSSPRVRFQRRSSPGIKAVSPILFMFIALLSVLCCAVAQNPMICLNNSPTSLWKFPEDPICPSWQPSESPVSLNLYVYRANTLEYKTPATVCKCIKSKISRRLGIFGSQYEEIETENINVPISLCTKMKETNNSQAGKLFEKNGNLRATNNSLEVGWNIWPLGIAWSTKEVINCYVYETVVFTHFGVDSLNTPIGSCPECNYKSGTCKCSQGSLVWTPDKTQQCAFIPIANWHGEFASRIWISEFNEFALTFENITKKIDCGQKEMIITDQGSENSRNKREAAVADQTLALAAANPTLLARYFLKIDYITARLVTEKIMEIRPCYPIQDQKIHFNWRLGFCFDRLPVSFNLHGHEKHGFLDTKTLIIHSSAGESDCEINKYMYVTLNGRTILYDQSTGDQKEISEEGIKKIARFGKIDLPDMGITIFKNKILTNLTEIYSPEHFSETIETAAITHEITRLTSKGSLWQNPSTRTEAFAANIVAKGLFAFLTGGIFSINQVWVFICCCYVTLQFLVQFILPAILAQTIGYLNVGERIFQYISKRNRTKREEQNEEITLNEFKSRPGKYGKTLPISQRWPSQHFEEEKQKIPEIKNAEIMIAGFECDENMRILVEINGIKLICLLDTGAHVTLIGQKTARRLKVTDLYQPDFSGVIGIGNNIIPALGQAKIKIKIANIEIQTKVTVVKDEVNKNGSYSGIIGRETLKKLPFALNFRTGELINLYNPEVFIQEKGNRLAFSAQIKGIISKIELMDPQDKQKFTEFILKNEENFAKDDFDLGKCKITAPTILTNTEIPIQSRAFRTPEKYRSELKAQIQRMLETGIIEESNTPWVSNLVLVQKSDGKLRPCVDFRPLKKVIVLLFVVGGCCCFLPTISSFSNNCVVSQNLINLHCCHYLNI</sequence>
<keyword evidence="4" id="KW-1133">Transmembrane helix</keyword>
<feature type="compositionally biased region" description="Low complexity" evidence="3">
    <location>
        <begin position="257"/>
        <end position="268"/>
    </location>
</feature>
<accession>A0A914LBU1</accession>
<dbReference type="Gene3D" id="4.10.60.10">
    <property type="entry name" value="Zinc finger, CCHC-type"/>
    <property type="match status" value="1"/>
</dbReference>
<evidence type="ECO:0000256" key="4">
    <source>
        <dbReference type="SAM" id="Phobius"/>
    </source>
</evidence>
<feature type="domain" description="CCHC-type" evidence="5">
    <location>
        <begin position="205"/>
        <end position="220"/>
    </location>
</feature>